<keyword evidence="1" id="KW-0175">Coiled coil</keyword>
<name>W8VR10_9FLAO</name>
<dbReference type="RefSeq" id="WP_041495992.1">
    <property type="nucleotide sequence ID" value="NZ_AP014548.1"/>
</dbReference>
<dbReference type="AlphaFoldDB" id="W8VR10"/>
<dbReference type="EMBL" id="AP014548">
    <property type="protein sequence ID" value="BAO55375.1"/>
    <property type="molecule type" value="Genomic_DNA"/>
</dbReference>
<dbReference type="Proteomes" id="UP000031760">
    <property type="component" value="Chromosome"/>
</dbReference>
<dbReference type="HOGENOM" id="CLU_075055_0_0_10"/>
<feature type="coiled-coil region" evidence="1">
    <location>
        <begin position="82"/>
        <end position="109"/>
    </location>
</feature>
<proteinExistence type="predicted"/>
<keyword evidence="4" id="KW-1185">Reference proteome</keyword>
<evidence type="ECO:0000256" key="1">
    <source>
        <dbReference type="SAM" id="Coils"/>
    </source>
</evidence>
<dbReference type="OrthoDB" id="594666at2"/>
<organism evidence="3 4">
    <name type="scientific">Nonlabens marinus S1-08</name>
    <dbReference type="NCBI Taxonomy" id="1454201"/>
    <lineage>
        <taxon>Bacteria</taxon>
        <taxon>Pseudomonadati</taxon>
        <taxon>Bacteroidota</taxon>
        <taxon>Flavobacteriia</taxon>
        <taxon>Flavobacteriales</taxon>
        <taxon>Flavobacteriaceae</taxon>
        <taxon>Nonlabens</taxon>
    </lineage>
</organism>
<dbReference type="STRING" id="1454201.NMS_1366"/>
<reference evidence="3 4" key="1">
    <citation type="journal article" date="2014" name="Proc. Natl. Acad. Sci. U.S.A.">
        <title>Functional characterization of flavobacteria rhodopsins reveals a unique class of light-driven chloride pump in bacteria.</title>
        <authorList>
            <person name="Yoshizawa S."/>
            <person name="Kumagai Y."/>
            <person name="Kim H."/>
            <person name="Ogura Y."/>
            <person name="Hayashi T."/>
            <person name="Iwasaki W."/>
            <person name="DeLong E.F."/>
            <person name="Kogure K."/>
        </authorList>
    </citation>
    <scope>NUCLEOTIDE SEQUENCE [LARGE SCALE GENOMIC DNA]</scope>
    <source>
        <strain evidence="3 4">S1-08</strain>
    </source>
</reference>
<evidence type="ECO:0000313" key="4">
    <source>
        <dbReference type="Proteomes" id="UP000031760"/>
    </source>
</evidence>
<dbReference type="KEGG" id="nmf:NMS_1366"/>
<evidence type="ECO:0008006" key="5">
    <source>
        <dbReference type="Google" id="ProtNLM"/>
    </source>
</evidence>
<protein>
    <recommendedName>
        <fullName evidence="5">Tetratricopeptide repeat protein</fullName>
    </recommendedName>
</protein>
<accession>W8VR10</accession>
<feature type="compositionally biased region" description="Basic and acidic residues" evidence="2">
    <location>
        <begin position="163"/>
        <end position="173"/>
    </location>
</feature>
<gene>
    <name evidence="3" type="ORF">NMS_1366</name>
</gene>
<feature type="region of interest" description="Disordered" evidence="2">
    <location>
        <begin position="160"/>
        <end position="185"/>
    </location>
</feature>
<evidence type="ECO:0000256" key="2">
    <source>
        <dbReference type="SAM" id="MobiDB-lite"/>
    </source>
</evidence>
<sequence length="272" mass="31440">MIDQNRLHTILANPGQLNADDLELIGDVIKKYPYFQAARSVYLKGLYNIQSPQYNKELQITAAHTADRSVLFDFITSEVFIQNRISEQIKQQQEQLENIEVDAEEVVVRTTDLNADKNFDQVTDQDLFEKKKESQPKVLDFTQNEKHSFQEWLKLTTINPIDRSTEDQKEHTASGDVPEDEERQEKMRRIDEFLASKPKITPRKTGPIDTPAIEPIDSGSHLMTETLAKVYLAQKNYDKAIKSYQVLKLQHPEKSGFFADRIREIENLQSNS</sequence>
<evidence type="ECO:0000313" key="3">
    <source>
        <dbReference type="EMBL" id="BAO55375.1"/>
    </source>
</evidence>